<proteinExistence type="predicted"/>
<gene>
    <name evidence="1" type="ORF">S01H4_45934</name>
</gene>
<sequence length="94" mass="10527">MEELIKLLRSGNKSGPWTHGLRELQLGFHHDSLDTIRLRDRSGRLEVGEKHWELVLVGITLAERGDGLAEKKQTFTGGTYNDVVKQAQAFVGLT</sequence>
<dbReference type="AlphaFoldDB" id="X1DD71"/>
<organism evidence="1">
    <name type="scientific">marine sediment metagenome</name>
    <dbReference type="NCBI Taxonomy" id="412755"/>
    <lineage>
        <taxon>unclassified sequences</taxon>
        <taxon>metagenomes</taxon>
        <taxon>ecological metagenomes</taxon>
    </lineage>
</organism>
<protein>
    <submittedName>
        <fullName evidence="1">Uncharacterized protein</fullName>
    </submittedName>
</protein>
<accession>X1DD71</accession>
<comment type="caution">
    <text evidence="1">The sequence shown here is derived from an EMBL/GenBank/DDBJ whole genome shotgun (WGS) entry which is preliminary data.</text>
</comment>
<dbReference type="EMBL" id="BART01025616">
    <property type="protein sequence ID" value="GAH02984.1"/>
    <property type="molecule type" value="Genomic_DNA"/>
</dbReference>
<reference evidence="1" key="1">
    <citation type="journal article" date="2014" name="Front. Microbiol.">
        <title>High frequency of phylogenetically diverse reductive dehalogenase-homologous genes in deep subseafloor sedimentary metagenomes.</title>
        <authorList>
            <person name="Kawai M."/>
            <person name="Futagami T."/>
            <person name="Toyoda A."/>
            <person name="Takaki Y."/>
            <person name="Nishi S."/>
            <person name="Hori S."/>
            <person name="Arai W."/>
            <person name="Tsubouchi T."/>
            <person name="Morono Y."/>
            <person name="Uchiyama I."/>
            <person name="Ito T."/>
            <person name="Fujiyama A."/>
            <person name="Inagaki F."/>
            <person name="Takami H."/>
        </authorList>
    </citation>
    <scope>NUCLEOTIDE SEQUENCE</scope>
    <source>
        <strain evidence="1">Expedition CK06-06</strain>
    </source>
</reference>
<evidence type="ECO:0000313" key="1">
    <source>
        <dbReference type="EMBL" id="GAH02984.1"/>
    </source>
</evidence>
<name>X1DD71_9ZZZZ</name>